<proteinExistence type="predicted"/>
<keyword evidence="2" id="KW-1185">Reference proteome</keyword>
<reference evidence="1" key="1">
    <citation type="submission" date="2013-11" db="EMBL/GenBank/DDBJ databases">
        <title>Genome sequence of the fusiform rust pathogen reveals effectors for host alternation and coevolution with pine.</title>
        <authorList>
            <consortium name="DOE Joint Genome Institute"/>
            <person name="Smith K."/>
            <person name="Pendleton A."/>
            <person name="Kubisiak T."/>
            <person name="Anderson C."/>
            <person name="Salamov A."/>
            <person name="Aerts A."/>
            <person name="Riley R."/>
            <person name="Clum A."/>
            <person name="Lindquist E."/>
            <person name="Ence D."/>
            <person name="Campbell M."/>
            <person name="Kronenberg Z."/>
            <person name="Feau N."/>
            <person name="Dhillon B."/>
            <person name="Hamelin R."/>
            <person name="Burleigh J."/>
            <person name="Smith J."/>
            <person name="Yandell M."/>
            <person name="Nelson C."/>
            <person name="Grigoriev I."/>
            <person name="Davis J."/>
        </authorList>
    </citation>
    <scope>NUCLEOTIDE SEQUENCE</scope>
    <source>
        <strain evidence="1">G11</strain>
    </source>
</reference>
<dbReference type="AlphaFoldDB" id="A0A9P6T5D5"/>
<dbReference type="Proteomes" id="UP000886653">
    <property type="component" value="Unassembled WGS sequence"/>
</dbReference>
<evidence type="ECO:0000313" key="1">
    <source>
        <dbReference type="EMBL" id="KAG0139179.1"/>
    </source>
</evidence>
<name>A0A9P6T5D5_9BASI</name>
<sequence>MSNKAATLIIGSLSQRQAAAINNFLSKITVKKPLDGSSWNSWSNSIMLSLAGVMYDQYLLSDKLPDGEDEALNNVIQKCLVTWLISNMNQTESDRALTYITSYNESGEKHIAYKPTLLW</sequence>
<evidence type="ECO:0000313" key="2">
    <source>
        <dbReference type="Proteomes" id="UP000886653"/>
    </source>
</evidence>
<organism evidence="1 2">
    <name type="scientific">Cronartium quercuum f. sp. fusiforme G11</name>
    <dbReference type="NCBI Taxonomy" id="708437"/>
    <lineage>
        <taxon>Eukaryota</taxon>
        <taxon>Fungi</taxon>
        <taxon>Dikarya</taxon>
        <taxon>Basidiomycota</taxon>
        <taxon>Pucciniomycotina</taxon>
        <taxon>Pucciniomycetes</taxon>
        <taxon>Pucciniales</taxon>
        <taxon>Coleosporiaceae</taxon>
        <taxon>Cronartium</taxon>
    </lineage>
</organism>
<accession>A0A9P6T5D5</accession>
<protein>
    <submittedName>
        <fullName evidence="1">Uncharacterized protein</fullName>
    </submittedName>
</protein>
<comment type="caution">
    <text evidence="1">The sequence shown here is derived from an EMBL/GenBank/DDBJ whole genome shotgun (WGS) entry which is preliminary data.</text>
</comment>
<dbReference type="EMBL" id="MU167734">
    <property type="protein sequence ID" value="KAG0139179.1"/>
    <property type="molecule type" value="Genomic_DNA"/>
</dbReference>
<gene>
    <name evidence="1" type="ORF">CROQUDRAFT_102016</name>
</gene>